<proteinExistence type="predicted"/>
<dbReference type="PANTHER" id="PTHR43592:SF15">
    <property type="entry name" value="CAAX AMINO TERMINAL PROTEASE FAMILY PROTEIN"/>
    <property type="match status" value="1"/>
</dbReference>
<keyword evidence="1" id="KW-1133">Transmembrane helix</keyword>
<keyword evidence="3" id="KW-0645">Protease</keyword>
<dbReference type="Pfam" id="PF02517">
    <property type="entry name" value="Rce1-like"/>
    <property type="match status" value="1"/>
</dbReference>
<protein>
    <submittedName>
        <fullName evidence="3">CPBP family intramembrane metalloprotease</fullName>
    </submittedName>
</protein>
<dbReference type="GO" id="GO:0004175">
    <property type="term" value="F:endopeptidase activity"/>
    <property type="evidence" value="ECO:0007669"/>
    <property type="project" value="UniProtKB-ARBA"/>
</dbReference>
<comment type="caution">
    <text evidence="3">The sequence shown here is derived from an EMBL/GenBank/DDBJ whole genome shotgun (WGS) entry which is preliminary data.</text>
</comment>
<keyword evidence="3" id="KW-0378">Hydrolase</keyword>
<keyword evidence="1" id="KW-0472">Membrane</keyword>
<dbReference type="GO" id="GO:0080120">
    <property type="term" value="P:CAAX-box protein maturation"/>
    <property type="evidence" value="ECO:0007669"/>
    <property type="project" value="UniProtKB-ARBA"/>
</dbReference>
<dbReference type="Proteomes" id="UP000468388">
    <property type="component" value="Unassembled WGS sequence"/>
</dbReference>
<keyword evidence="3" id="KW-0482">Metalloprotease</keyword>
<dbReference type="GO" id="GO:0008237">
    <property type="term" value="F:metallopeptidase activity"/>
    <property type="evidence" value="ECO:0007669"/>
    <property type="project" value="UniProtKB-KW"/>
</dbReference>
<keyword evidence="1" id="KW-0812">Transmembrane</keyword>
<feature type="transmembrane region" description="Helical" evidence="1">
    <location>
        <begin position="212"/>
        <end position="229"/>
    </location>
</feature>
<evidence type="ECO:0000256" key="1">
    <source>
        <dbReference type="SAM" id="Phobius"/>
    </source>
</evidence>
<dbReference type="AlphaFoldDB" id="A0A6N8JBB9"/>
<evidence type="ECO:0000313" key="4">
    <source>
        <dbReference type="Proteomes" id="UP000468388"/>
    </source>
</evidence>
<dbReference type="RefSeq" id="WP_157301149.1">
    <property type="nucleotide sequence ID" value="NZ_BAAAZB010000002.1"/>
</dbReference>
<evidence type="ECO:0000313" key="3">
    <source>
        <dbReference type="EMBL" id="MVT42520.1"/>
    </source>
</evidence>
<evidence type="ECO:0000259" key="2">
    <source>
        <dbReference type="Pfam" id="PF02517"/>
    </source>
</evidence>
<feature type="transmembrane region" description="Helical" evidence="1">
    <location>
        <begin position="153"/>
        <end position="170"/>
    </location>
</feature>
<dbReference type="GO" id="GO:0006508">
    <property type="term" value="P:proteolysis"/>
    <property type="evidence" value="ECO:0007669"/>
    <property type="project" value="UniProtKB-KW"/>
</dbReference>
<feature type="transmembrane region" description="Helical" evidence="1">
    <location>
        <begin position="66"/>
        <end position="85"/>
    </location>
</feature>
<dbReference type="EMBL" id="WRXO01000005">
    <property type="protein sequence ID" value="MVT42520.1"/>
    <property type="molecule type" value="Genomic_DNA"/>
</dbReference>
<feature type="domain" description="CAAX prenyl protease 2/Lysostaphin resistance protein A-like" evidence="2">
    <location>
        <begin position="156"/>
        <end position="245"/>
    </location>
</feature>
<name>A0A6N8JBB9_9BACT</name>
<gene>
    <name evidence="3" type="ORF">GO495_18140</name>
</gene>
<reference evidence="3 4" key="1">
    <citation type="submission" date="2019-12" db="EMBL/GenBank/DDBJ databases">
        <title>The draft genomic sequence of strain Chitinophaga oryziterrae JCM 16595.</title>
        <authorList>
            <person name="Zhang X."/>
        </authorList>
    </citation>
    <scope>NUCLEOTIDE SEQUENCE [LARGE SCALE GENOMIC DNA]</scope>
    <source>
        <strain evidence="3 4">JCM 16595</strain>
    </source>
</reference>
<dbReference type="PANTHER" id="PTHR43592">
    <property type="entry name" value="CAAX AMINO TERMINAL PROTEASE"/>
    <property type="match status" value="1"/>
</dbReference>
<organism evidence="3 4">
    <name type="scientific">Chitinophaga oryziterrae</name>
    <dbReference type="NCBI Taxonomy" id="1031224"/>
    <lineage>
        <taxon>Bacteria</taxon>
        <taxon>Pseudomonadati</taxon>
        <taxon>Bacteroidota</taxon>
        <taxon>Chitinophagia</taxon>
        <taxon>Chitinophagales</taxon>
        <taxon>Chitinophagaceae</taxon>
        <taxon>Chitinophaga</taxon>
    </lineage>
</organism>
<feature type="transmembrane region" description="Helical" evidence="1">
    <location>
        <begin position="12"/>
        <end position="39"/>
    </location>
</feature>
<dbReference type="OrthoDB" id="1523022at2"/>
<sequence length="309" mass="34746">MTGYLRQYPPALQIATFFGLFIGFSLLYGIFLITVFPYISGYTIETLQTADPSLPKVLGYLKLTQFLYTLVVYLCPAALFAYLAAPSPAQWMHLQKAPRVLPAALAILVMLAALPVVGFAGDWNHTWQLSGSSMQMEEQAELLTRILLKMPNLGTLLVNIILIAILPAIAEEFFFRGVIQRLLIQAMPKIPWIAVLLTAVFFSAIHMEWLDFIPRIILGFLLGAIYYLSGNLWLSILGHFLNNGMQVVMVYLYQAKLIHDDPMQSETTAWYSAAISLIITVALLWYLRKRSDQPKLLTVKEPDIDSIGE</sequence>
<feature type="transmembrane region" description="Helical" evidence="1">
    <location>
        <begin position="97"/>
        <end position="120"/>
    </location>
</feature>
<feature type="transmembrane region" description="Helical" evidence="1">
    <location>
        <begin position="269"/>
        <end position="287"/>
    </location>
</feature>
<dbReference type="InterPro" id="IPR003675">
    <property type="entry name" value="Rce1/LyrA-like_dom"/>
</dbReference>
<accession>A0A6N8JBB9</accession>
<keyword evidence="4" id="KW-1185">Reference proteome</keyword>
<feature type="transmembrane region" description="Helical" evidence="1">
    <location>
        <begin position="190"/>
        <end position="206"/>
    </location>
</feature>